<evidence type="ECO:0000259" key="7">
    <source>
        <dbReference type="PROSITE" id="PS50110"/>
    </source>
</evidence>
<gene>
    <name evidence="8" type="ORF">DTK66_06455</name>
</gene>
<proteinExistence type="predicted"/>
<keyword evidence="9" id="KW-1185">Reference proteome</keyword>
<protein>
    <submittedName>
        <fullName evidence="8">DNA-binding response regulator</fullName>
    </submittedName>
</protein>
<dbReference type="Pfam" id="PF00072">
    <property type="entry name" value="Response_reg"/>
    <property type="match status" value="1"/>
</dbReference>
<name>A0ABR8P7M2_9LACO</name>
<dbReference type="PANTHER" id="PTHR43214">
    <property type="entry name" value="TWO-COMPONENT RESPONSE REGULATOR"/>
    <property type="match status" value="1"/>
</dbReference>
<accession>A0ABR8P7M2</accession>
<feature type="domain" description="HTH luxR-type" evidence="6">
    <location>
        <begin position="154"/>
        <end position="219"/>
    </location>
</feature>
<evidence type="ECO:0000313" key="8">
    <source>
        <dbReference type="EMBL" id="MBD5806754.1"/>
    </source>
</evidence>
<dbReference type="SMART" id="SM00448">
    <property type="entry name" value="REC"/>
    <property type="match status" value="1"/>
</dbReference>
<comment type="caution">
    <text evidence="8">The sequence shown here is derived from an EMBL/GenBank/DDBJ whole genome shotgun (WGS) entry which is preliminary data.</text>
</comment>
<dbReference type="PROSITE" id="PS50043">
    <property type="entry name" value="HTH_LUXR_2"/>
    <property type="match status" value="1"/>
</dbReference>
<evidence type="ECO:0000256" key="4">
    <source>
        <dbReference type="ARBA" id="ARBA00023163"/>
    </source>
</evidence>
<sequence>MKAGLTMYKVLVADDHPIVRMGVKTLVDQQEGFSVVSEEANGIDVAMRVEQGDIDIIIMDLCMPPGENGLVTIKRIHEHLPNIKIMVFSMHSESEFINHAIYNGAMGYILKSSATSELIHGLKQVADGEKYLDNNIMVTKEDLLTIKSGPTHLDIDEYLALSGRERELLPLIVLGYTNKEIAAKLFISTKTVEAHKANIMHKLHLKSHAQLIRYAFHHHLINI</sequence>
<evidence type="ECO:0000259" key="6">
    <source>
        <dbReference type="PROSITE" id="PS50043"/>
    </source>
</evidence>
<evidence type="ECO:0000256" key="5">
    <source>
        <dbReference type="PROSITE-ProRule" id="PRU00169"/>
    </source>
</evidence>
<dbReference type="InterPro" id="IPR039420">
    <property type="entry name" value="WalR-like"/>
</dbReference>
<dbReference type="Pfam" id="PF00196">
    <property type="entry name" value="GerE"/>
    <property type="match status" value="1"/>
</dbReference>
<keyword evidence="2" id="KW-0805">Transcription regulation</keyword>
<reference evidence="8 9" key="1">
    <citation type="submission" date="2018-07" db="EMBL/GenBank/DDBJ databases">
        <title>Phylogenomic Insights into understanding Host Adaptation of Lactobacillus reuteri by a novel species, Lactobacillus spp. M31.</title>
        <authorList>
            <person name="Sharma S."/>
            <person name="Patil P."/>
            <person name="Korpole S."/>
            <person name="Patil P.B."/>
        </authorList>
    </citation>
    <scope>NUCLEOTIDE SEQUENCE [LARGE SCALE GENOMIC DNA]</scope>
    <source>
        <strain evidence="8 9">M31</strain>
    </source>
</reference>
<dbReference type="InterPro" id="IPR011006">
    <property type="entry name" value="CheY-like_superfamily"/>
</dbReference>
<feature type="domain" description="Response regulatory" evidence="7">
    <location>
        <begin position="9"/>
        <end position="126"/>
    </location>
</feature>
<dbReference type="InterPro" id="IPR000792">
    <property type="entry name" value="Tscrpt_reg_LuxR_C"/>
</dbReference>
<dbReference type="SMART" id="SM00421">
    <property type="entry name" value="HTH_LUXR"/>
    <property type="match status" value="1"/>
</dbReference>
<dbReference type="CDD" id="cd06170">
    <property type="entry name" value="LuxR_C_like"/>
    <property type="match status" value="1"/>
</dbReference>
<dbReference type="GO" id="GO:0003677">
    <property type="term" value="F:DNA binding"/>
    <property type="evidence" value="ECO:0007669"/>
    <property type="project" value="UniProtKB-KW"/>
</dbReference>
<dbReference type="PRINTS" id="PR00038">
    <property type="entry name" value="HTHLUXR"/>
</dbReference>
<dbReference type="PANTHER" id="PTHR43214:SF37">
    <property type="entry name" value="TRANSCRIPTIONAL REGULATORY PROTEIN YDFI"/>
    <property type="match status" value="1"/>
</dbReference>
<keyword evidence="1 5" id="KW-0597">Phosphoprotein</keyword>
<organism evidence="8 9">
    <name type="scientific">Limosilactobacillus walteri</name>
    <dbReference type="NCBI Taxonomy" id="2268022"/>
    <lineage>
        <taxon>Bacteria</taxon>
        <taxon>Bacillati</taxon>
        <taxon>Bacillota</taxon>
        <taxon>Bacilli</taxon>
        <taxon>Lactobacillales</taxon>
        <taxon>Lactobacillaceae</taxon>
        <taxon>Limosilactobacillus</taxon>
    </lineage>
</organism>
<dbReference type="SUPFAM" id="SSF52172">
    <property type="entry name" value="CheY-like"/>
    <property type="match status" value="1"/>
</dbReference>
<dbReference type="Proteomes" id="UP000704341">
    <property type="component" value="Unassembled WGS sequence"/>
</dbReference>
<dbReference type="PROSITE" id="PS00622">
    <property type="entry name" value="HTH_LUXR_1"/>
    <property type="match status" value="1"/>
</dbReference>
<feature type="modified residue" description="4-aspartylphosphate" evidence="5">
    <location>
        <position position="60"/>
    </location>
</feature>
<evidence type="ECO:0000256" key="1">
    <source>
        <dbReference type="ARBA" id="ARBA00022553"/>
    </source>
</evidence>
<evidence type="ECO:0000256" key="2">
    <source>
        <dbReference type="ARBA" id="ARBA00023015"/>
    </source>
</evidence>
<dbReference type="InterPro" id="IPR016032">
    <property type="entry name" value="Sig_transdc_resp-reg_C-effctor"/>
</dbReference>
<evidence type="ECO:0000256" key="3">
    <source>
        <dbReference type="ARBA" id="ARBA00023125"/>
    </source>
</evidence>
<dbReference type="CDD" id="cd17535">
    <property type="entry name" value="REC_NarL-like"/>
    <property type="match status" value="1"/>
</dbReference>
<keyword evidence="4" id="KW-0804">Transcription</keyword>
<dbReference type="EMBL" id="QORN01000022">
    <property type="protein sequence ID" value="MBD5806754.1"/>
    <property type="molecule type" value="Genomic_DNA"/>
</dbReference>
<dbReference type="InterPro" id="IPR001789">
    <property type="entry name" value="Sig_transdc_resp-reg_receiver"/>
</dbReference>
<dbReference type="SUPFAM" id="SSF46894">
    <property type="entry name" value="C-terminal effector domain of the bipartite response regulators"/>
    <property type="match status" value="1"/>
</dbReference>
<dbReference type="Gene3D" id="3.40.50.2300">
    <property type="match status" value="1"/>
</dbReference>
<dbReference type="InterPro" id="IPR058245">
    <property type="entry name" value="NreC/VraR/RcsB-like_REC"/>
</dbReference>
<keyword evidence="3 8" id="KW-0238">DNA-binding</keyword>
<dbReference type="PROSITE" id="PS50110">
    <property type="entry name" value="RESPONSE_REGULATORY"/>
    <property type="match status" value="1"/>
</dbReference>
<evidence type="ECO:0000313" key="9">
    <source>
        <dbReference type="Proteomes" id="UP000704341"/>
    </source>
</evidence>